<dbReference type="PANTHER" id="PTHR44067:SF5">
    <property type="entry name" value="EXPRESSED PROTEIN"/>
    <property type="match status" value="1"/>
</dbReference>
<evidence type="ECO:0008006" key="3">
    <source>
        <dbReference type="Google" id="ProtNLM"/>
    </source>
</evidence>
<comment type="caution">
    <text evidence="1">The sequence shown here is derived from an EMBL/GenBank/DDBJ whole genome shotgun (WGS) entry which is preliminary data.</text>
</comment>
<dbReference type="PANTHER" id="PTHR44067">
    <property type="entry name" value="S-ADENOSYL-L-METHIONINE-DEPENDENT METHYLTRANSFERASE SUPERFAMILY PROTEIN-RELATED"/>
    <property type="match status" value="1"/>
</dbReference>
<reference evidence="1" key="1">
    <citation type="submission" date="2024-03" db="EMBL/GenBank/DDBJ databases">
        <title>WGS assembly of Saponaria officinalis var. Norfolk2.</title>
        <authorList>
            <person name="Jenkins J."/>
            <person name="Shu S."/>
            <person name="Grimwood J."/>
            <person name="Barry K."/>
            <person name="Goodstein D."/>
            <person name="Schmutz J."/>
            <person name="Leebens-Mack J."/>
            <person name="Osbourn A."/>
        </authorList>
    </citation>
    <scope>NUCLEOTIDE SEQUENCE [LARGE SCALE GENOMIC DNA]</scope>
    <source>
        <strain evidence="1">JIC</strain>
    </source>
</reference>
<dbReference type="Proteomes" id="UP001443914">
    <property type="component" value="Unassembled WGS sequence"/>
</dbReference>
<sequence length="363" mass="41237">MSTMSLKMVVKLILLVAIVATNILSLYHLSYTTHFFKPKQPTTSPQVPNHLLHQLHALRAAINHLTRLHAPSRAPNTPRHPSDLVTLSRFSSIPTACNNYPELFYQYMNYTPFSLCHNDVDLAESLILRGCHPLPRRRCFSRTPENPRLSVLDSNVIWDNYGSAKCKSFECFRISPEVNKHEFTVYKSDLDLTIPQLFDIAKKSGTVLRLGVDIGGESGSFAVKMKARNVTVLTTTMNLGVPYSEVNAMRGVVAMHVPLQQRLSVFDGVVDLVRCGHAVNRWIPITMLEFLLYDVDRVLRGGGFLWIDRFFSKRVDFETVFKPLIFRLGYKIVKWATGDKTDSRGIKRGEVYLTALLQKPKSR</sequence>
<dbReference type="InterPro" id="IPR053223">
    <property type="entry name" value="Prob_Methyltransferase"/>
</dbReference>
<evidence type="ECO:0000313" key="2">
    <source>
        <dbReference type="Proteomes" id="UP001443914"/>
    </source>
</evidence>
<organism evidence="1 2">
    <name type="scientific">Saponaria officinalis</name>
    <name type="common">Common soapwort</name>
    <name type="synonym">Lychnis saponaria</name>
    <dbReference type="NCBI Taxonomy" id="3572"/>
    <lineage>
        <taxon>Eukaryota</taxon>
        <taxon>Viridiplantae</taxon>
        <taxon>Streptophyta</taxon>
        <taxon>Embryophyta</taxon>
        <taxon>Tracheophyta</taxon>
        <taxon>Spermatophyta</taxon>
        <taxon>Magnoliopsida</taxon>
        <taxon>eudicotyledons</taxon>
        <taxon>Gunneridae</taxon>
        <taxon>Pentapetalae</taxon>
        <taxon>Caryophyllales</taxon>
        <taxon>Caryophyllaceae</taxon>
        <taxon>Caryophylleae</taxon>
        <taxon>Saponaria</taxon>
    </lineage>
</organism>
<protein>
    <recommendedName>
        <fullName evidence="3">S-adenosyl-L-methionine-dependent methyltransferase</fullName>
    </recommendedName>
</protein>
<dbReference type="SUPFAM" id="SSF53335">
    <property type="entry name" value="S-adenosyl-L-methionine-dependent methyltransferases"/>
    <property type="match status" value="1"/>
</dbReference>
<accession>A0AAW1J1X6</accession>
<dbReference type="AlphaFoldDB" id="A0AAW1J1X6"/>
<name>A0AAW1J1X6_SAPOF</name>
<keyword evidence="2" id="KW-1185">Reference proteome</keyword>
<dbReference type="InterPro" id="IPR029063">
    <property type="entry name" value="SAM-dependent_MTases_sf"/>
</dbReference>
<proteinExistence type="predicted"/>
<evidence type="ECO:0000313" key="1">
    <source>
        <dbReference type="EMBL" id="KAK9696912.1"/>
    </source>
</evidence>
<gene>
    <name evidence="1" type="ORF">RND81_08G004800</name>
</gene>
<dbReference type="EMBL" id="JBDFQZ010000008">
    <property type="protein sequence ID" value="KAK9696912.1"/>
    <property type="molecule type" value="Genomic_DNA"/>
</dbReference>